<feature type="domain" description="SnoaL-like" evidence="1">
    <location>
        <begin position="7"/>
        <end position="134"/>
    </location>
</feature>
<organism evidence="2 3">
    <name type="scientific">Rhizorhabdus dicambivorans</name>
    <dbReference type="NCBI Taxonomy" id="1850238"/>
    <lineage>
        <taxon>Bacteria</taxon>
        <taxon>Pseudomonadati</taxon>
        <taxon>Pseudomonadota</taxon>
        <taxon>Alphaproteobacteria</taxon>
        <taxon>Sphingomonadales</taxon>
        <taxon>Sphingomonadaceae</taxon>
        <taxon>Rhizorhabdus</taxon>
    </lineage>
</organism>
<dbReference type="EMBL" id="NWUF01000005">
    <property type="protein sequence ID" value="PCE42971.1"/>
    <property type="molecule type" value="Genomic_DNA"/>
</dbReference>
<dbReference type="RefSeq" id="WP_083216099.1">
    <property type="nucleotide sequence ID" value="NZ_CP023449.1"/>
</dbReference>
<gene>
    <name evidence="2" type="ORF">COO09_06600</name>
</gene>
<keyword evidence="3" id="KW-1185">Reference proteome</keyword>
<dbReference type="Gene3D" id="3.10.450.50">
    <property type="match status" value="1"/>
</dbReference>
<proteinExistence type="predicted"/>
<sequence>MMAEAAVADVLAIQSLKALYCEGADLLPIDAVRAAEALMAVFTADATADYGAGLLKGRDAIIGFLVDGISPVRSWLWHAIHTPFVAVDGDSAEARWTIVAMMKDKGSDVIERAYGRYADRLVRTPQGWRIASMRWIEEARS</sequence>
<evidence type="ECO:0000259" key="1">
    <source>
        <dbReference type="Pfam" id="PF13577"/>
    </source>
</evidence>
<accession>A0A2A4FW10</accession>
<protein>
    <submittedName>
        <fullName evidence="2">Nuclear transport factor 2 family protein</fullName>
    </submittedName>
</protein>
<reference evidence="2 3" key="1">
    <citation type="submission" date="2017-09" db="EMBL/GenBank/DDBJ databases">
        <title>The Catabolism of 3,6-Dichlorosalicylic acid is Initiated by the Cytochrome P450 Monooxygenase DsmABC in Rhizorhabdus dicambivorans Ndbn-20.</title>
        <authorList>
            <person name="Na L."/>
        </authorList>
    </citation>
    <scope>NUCLEOTIDE SEQUENCE [LARGE SCALE GENOMIC DNA]</scope>
    <source>
        <strain evidence="2 3">Ndbn-20m</strain>
    </source>
</reference>
<dbReference type="SUPFAM" id="SSF54427">
    <property type="entry name" value="NTF2-like"/>
    <property type="match status" value="1"/>
</dbReference>
<comment type="caution">
    <text evidence="2">The sequence shown here is derived from an EMBL/GenBank/DDBJ whole genome shotgun (WGS) entry which is preliminary data.</text>
</comment>
<dbReference type="InterPro" id="IPR037401">
    <property type="entry name" value="SnoaL-like"/>
</dbReference>
<dbReference type="InterPro" id="IPR032710">
    <property type="entry name" value="NTF2-like_dom_sf"/>
</dbReference>
<dbReference type="OrthoDB" id="2860904at2"/>
<dbReference type="Proteomes" id="UP000218934">
    <property type="component" value="Unassembled WGS sequence"/>
</dbReference>
<name>A0A2A4FW10_9SPHN</name>
<dbReference type="KEGG" id="rdi:CMV14_16815"/>
<dbReference type="AlphaFoldDB" id="A0A2A4FW10"/>
<dbReference type="Pfam" id="PF13577">
    <property type="entry name" value="SnoaL_4"/>
    <property type="match status" value="1"/>
</dbReference>
<evidence type="ECO:0000313" key="2">
    <source>
        <dbReference type="EMBL" id="PCE42971.1"/>
    </source>
</evidence>
<evidence type="ECO:0000313" key="3">
    <source>
        <dbReference type="Proteomes" id="UP000218934"/>
    </source>
</evidence>